<dbReference type="AlphaFoldDB" id="A0A368KRH8"/>
<protein>
    <submittedName>
        <fullName evidence="1">Uncharacterized protein</fullName>
    </submittedName>
</protein>
<dbReference type="EMBL" id="QPEX01000036">
    <property type="protein sequence ID" value="RCS44034.1"/>
    <property type="molecule type" value="Genomic_DNA"/>
</dbReference>
<sequence>MRLWKAGSGQSQTFNDFVREYREGIRQIAKSGRIKDVQIDDIASAFSHWGSTDGVVSDEVNYMTVMKLLLSKYD</sequence>
<proteinExistence type="predicted"/>
<dbReference type="Proteomes" id="UP000253562">
    <property type="component" value="Unassembled WGS sequence"/>
</dbReference>
<gene>
    <name evidence="1" type="ORF">DTL42_18055</name>
</gene>
<comment type="caution">
    <text evidence="1">The sequence shown here is derived from an EMBL/GenBank/DDBJ whole genome shotgun (WGS) entry which is preliminary data.</text>
</comment>
<reference evidence="1 2" key="1">
    <citation type="submission" date="2018-07" db="EMBL/GenBank/DDBJ databases">
        <title>Comparative genomes isolates from brazilian mangrove.</title>
        <authorList>
            <person name="De Araujo J.E."/>
            <person name="Taketani R.G."/>
            <person name="Silva M.C.P."/>
            <person name="Lourenco M.V."/>
            <person name="Oliveira V.M."/>
            <person name="Andreote F.D."/>
        </authorList>
    </citation>
    <scope>NUCLEOTIDE SEQUENCE [LARGE SCALE GENOMIC DNA]</scope>
    <source>
        <strain evidence="1 2">HEX PRIS-MGV</strain>
    </source>
</reference>
<name>A0A368KRH8_9BACT</name>
<evidence type="ECO:0000313" key="2">
    <source>
        <dbReference type="Proteomes" id="UP000253562"/>
    </source>
</evidence>
<organism evidence="1 2">
    <name type="scientific">Bremerella cremea</name>
    <dbReference type="NCBI Taxonomy" id="1031537"/>
    <lineage>
        <taxon>Bacteria</taxon>
        <taxon>Pseudomonadati</taxon>
        <taxon>Planctomycetota</taxon>
        <taxon>Planctomycetia</taxon>
        <taxon>Pirellulales</taxon>
        <taxon>Pirellulaceae</taxon>
        <taxon>Bremerella</taxon>
    </lineage>
</organism>
<evidence type="ECO:0000313" key="1">
    <source>
        <dbReference type="EMBL" id="RCS44034.1"/>
    </source>
</evidence>
<accession>A0A368KRH8</accession>